<sequence>MKDEIDTMHSRGVWKLVDQPSNAKPVGCRWVYTVKRDENGKIVRFKARLVAQGYTQIKGESFDETFSPVINFSLIRFFFSLLVSLNGWNHTQCDIKGTYLYASLDKEVYMSQPPGFVKKGEESKVCKLDRAIYGLHQSGREWFFEMHRVLTGIGFTKFEGCNCAYMFKSDTVLILYVDDFVLFSRTSDVSKMVIDILSTHFDVKVLGKTRKLLGVEFEQYKGNVFMHQESYINEVADRYMQYKFPIASLPISKGSVYSKSQCPKSEEELKEISQLPYRNILGCLSFIASRTRPDISYAVNIFSQFQSNPGIFHWNGLLKLLGYVFNTKSLKLKLSCNKAQLVVYSDADFASNRDDRTSVGGQLVMLDNSPIEWRTFKQKCVTLSTMESEFVAMTEATRELIWFDRILIECFEHNVILGKPIQSTLFVDNMATIDFVKSPIENCRSKHIDVKLFFVRDLVFKNVFNLKYVNSKLNLADIFTKPLTKFELEKFVSCIFGNCEIVDVLKLLIMYN</sequence>
<dbReference type="PANTHER" id="PTHR11439:SF483">
    <property type="entry name" value="PEPTIDE SYNTHASE GLIP-LIKE, PUTATIVE (AFU_ORTHOLOGUE AFUA_3G12920)-RELATED"/>
    <property type="match status" value="1"/>
</dbReference>
<gene>
    <name evidence="2" type="primary">POLX_1605</name>
    <name evidence="2" type="ORF">AVEN_29761_1</name>
</gene>
<feature type="domain" description="Reverse transcriptase Ty1/copia-type" evidence="1">
    <location>
        <begin position="13"/>
        <end position="238"/>
    </location>
</feature>
<dbReference type="InterPro" id="IPR043502">
    <property type="entry name" value="DNA/RNA_pol_sf"/>
</dbReference>
<dbReference type="CDD" id="cd09272">
    <property type="entry name" value="RNase_HI_RT_Ty1"/>
    <property type="match status" value="1"/>
</dbReference>
<proteinExistence type="predicted"/>
<evidence type="ECO:0000313" key="3">
    <source>
        <dbReference type="Proteomes" id="UP000499080"/>
    </source>
</evidence>
<dbReference type="SUPFAM" id="SSF56672">
    <property type="entry name" value="DNA/RNA polymerases"/>
    <property type="match status" value="1"/>
</dbReference>
<dbReference type="EMBL" id="BGPR01089134">
    <property type="protein sequence ID" value="GBM14115.1"/>
    <property type="molecule type" value="Genomic_DNA"/>
</dbReference>
<dbReference type="AlphaFoldDB" id="A0A4Y2DEZ2"/>
<dbReference type="GO" id="GO:0071897">
    <property type="term" value="P:DNA biosynthetic process"/>
    <property type="evidence" value="ECO:0007669"/>
    <property type="project" value="UniProtKB-ARBA"/>
</dbReference>
<dbReference type="Pfam" id="PF07727">
    <property type="entry name" value="RVT_2"/>
    <property type="match status" value="1"/>
</dbReference>
<name>A0A4Y2DEZ2_ARAVE</name>
<reference evidence="2 3" key="1">
    <citation type="journal article" date="2019" name="Sci. Rep.">
        <title>Orb-weaving spider Araneus ventricosus genome elucidates the spidroin gene catalogue.</title>
        <authorList>
            <person name="Kono N."/>
            <person name="Nakamura H."/>
            <person name="Ohtoshi R."/>
            <person name="Moran D.A.P."/>
            <person name="Shinohara A."/>
            <person name="Yoshida Y."/>
            <person name="Fujiwara M."/>
            <person name="Mori M."/>
            <person name="Tomita M."/>
            <person name="Arakawa K."/>
        </authorList>
    </citation>
    <scope>NUCLEOTIDE SEQUENCE [LARGE SCALE GENOMIC DNA]</scope>
</reference>
<keyword evidence="3" id="KW-1185">Reference proteome</keyword>
<comment type="caution">
    <text evidence="2">The sequence shown here is derived from an EMBL/GenBank/DDBJ whole genome shotgun (WGS) entry which is preliminary data.</text>
</comment>
<evidence type="ECO:0000259" key="1">
    <source>
        <dbReference type="Pfam" id="PF07727"/>
    </source>
</evidence>
<dbReference type="OrthoDB" id="5423336at2759"/>
<dbReference type="PANTHER" id="PTHR11439">
    <property type="entry name" value="GAG-POL-RELATED RETROTRANSPOSON"/>
    <property type="match status" value="1"/>
</dbReference>
<accession>A0A4Y2DEZ2</accession>
<protein>
    <submittedName>
        <fullName evidence="2">Retrovirus-related Pol polyprotein from transposon TNT 1-94</fullName>
    </submittedName>
</protein>
<evidence type="ECO:0000313" key="2">
    <source>
        <dbReference type="EMBL" id="GBM14115.1"/>
    </source>
</evidence>
<organism evidence="2 3">
    <name type="scientific">Araneus ventricosus</name>
    <name type="common">Orbweaver spider</name>
    <name type="synonym">Epeira ventricosa</name>
    <dbReference type="NCBI Taxonomy" id="182803"/>
    <lineage>
        <taxon>Eukaryota</taxon>
        <taxon>Metazoa</taxon>
        <taxon>Ecdysozoa</taxon>
        <taxon>Arthropoda</taxon>
        <taxon>Chelicerata</taxon>
        <taxon>Arachnida</taxon>
        <taxon>Araneae</taxon>
        <taxon>Araneomorphae</taxon>
        <taxon>Entelegynae</taxon>
        <taxon>Araneoidea</taxon>
        <taxon>Araneidae</taxon>
        <taxon>Araneus</taxon>
    </lineage>
</organism>
<dbReference type="InterPro" id="IPR013103">
    <property type="entry name" value="RVT_2"/>
</dbReference>
<dbReference type="Proteomes" id="UP000499080">
    <property type="component" value="Unassembled WGS sequence"/>
</dbReference>